<comment type="caution">
    <text evidence="1">The sequence shown here is derived from an EMBL/GenBank/DDBJ whole genome shotgun (WGS) entry which is preliminary data.</text>
</comment>
<accession>A0A5A7N703</accession>
<dbReference type="AlphaFoldDB" id="A0A5A7N703"/>
<organism evidence="1 2">
    <name type="scientific">Iodidimonas nitroreducens</name>
    <dbReference type="NCBI Taxonomy" id="1236968"/>
    <lineage>
        <taxon>Bacteria</taxon>
        <taxon>Pseudomonadati</taxon>
        <taxon>Pseudomonadota</taxon>
        <taxon>Alphaproteobacteria</taxon>
        <taxon>Iodidimonadales</taxon>
        <taxon>Iodidimonadaceae</taxon>
        <taxon>Iodidimonas</taxon>
    </lineage>
</organism>
<evidence type="ECO:0000313" key="1">
    <source>
        <dbReference type="EMBL" id="GER03425.1"/>
    </source>
</evidence>
<proteinExistence type="predicted"/>
<evidence type="ECO:0000313" key="2">
    <source>
        <dbReference type="Proteomes" id="UP000324996"/>
    </source>
</evidence>
<sequence>MPMIRLNNLQMRTLALLQELAEKSELASTNEETGEITLFNLPQAHKEAHGDHLHIGRLTVSTRFASGLINPNVWGTLERKGLARANWPHAITITAEGLALKTGIRESMLAASDH</sequence>
<gene>
    <name evidence="1" type="ORF">JCM17846_11070</name>
</gene>
<dbReference type="Proteomes" id="UP000324996">
    <property type="component" value="Unassembled WGS sequence"/>
</dbReference>
<keyword evidence="2" id="KW-1185">Reference proteome</keyword>
<protein>
    <submittedName>
        <fullName evidence="1">Uncharacterized protein</fullName>
    </submittedName>
</protein>
<dbReference type="EMBL" id="BKCN01000004">
    <property type="protein sequence ID" value="GER03425.1"/>
    <property type="molecule type" value="Genomic_DNA"/>
</dbReference>
<reference evidence="1 2" key="1">
    <citation type="submission" date="2019-09" db="EMBL/GenBank/DDBJ databases">
        <title>NBRP : Genome information of microbial organism related human and environment.</title>
        <authorList>
            <person name="Hattori M."/>
            <person name="Oshima K."/>
            <person name="Inaba H."/>
            <person name="Suda W."/>
            <person name="Sakamoto M."/>
            <person name="Iino T."/>
            <person name="Kitahara M."/>
            <person name="Oshida Y."/>
            <person name="Iida T."/>
            <person name="Kudo T."/>
            <person name="Itoh T."/>
            <person name="Ohkuma M."/>
        </authorList>
    </citation>
    <scope>NUCLEOTIDE SEQUENCE [LARGE SCALE GENOMIC DNA]</scope>
    <source>
        <strain evidence="1 2">Q-1</strain>
    </source>
</reference>
<dbReference type="RefSeq" id="WP_042084744.1">
    <property type="nucleotide sequence ID" value="NZ_BKCN01000004.1"/>
</dbReference>
<name>A0A5A7N703_9PROT</name>